<dbReference type="EMBL" id="LQMT02000002">
    <property type="protein sequence ID" value="ONF74999.1"/>
    <property type="molecule type" value="Genomic_DNA"/>
</dbReference>
<dbReference type="InterPro" id="IPR002104">
    <property type="entry name" value="Integrase_catalytic"/>
</dbReference>
<organism evidence="3 4">
    <name type="scientific">Amycolatopsis keratiniphila subsp. keratiniphila</name>
    <dbReference type="NCBI Taxonomy" id="227715"/>
    <lineage>
        <taxon>Bacteria</taxon>
        <taxon>Bacillati</taxon>
        <taxon>Actinomycetota</taxon>
        <taxon>Actinomycetes</taxon>
        <taxon>Pseudonocardiales</taxon>
        <taxon>Pseudonocardiaceae</taxon>
        <taxon>Amycolatopsis</taxon>
        <taxon>Amycolatopsis japonica group</taxon>
    </lineage>
</organism>
<protein>
    <submittedName>
        <fullName evidence="3">Integrase</fullName>
    </submittedName>
</protein>
<gene>
    <name evidence="3" type="ORF">AVR91_0200305</name>
</gene>
<keyword evidence="1" id="KW-0233">DNA recombination</keyword>
<evidence type="ECO:0000256" key="1">
    <source>
        <dbReference type="ARBA" id="ARBA00023172"/>
    </source>
</evidence>
<dbReference type="PROSITE" id="PS51898">
    <property type="entry name" value="TYR_RECOMBINASE"/>
    <property type="match status" value="1"/>
</dbReference>
<accession>A0A1W2M490</accession>
<evidence type="ECO:0000313" key="3">
    <source>
        <dbReference type="EMBL" id="ONF74999.1"/>
    </source>
</evidence>
<proteinExistence type="predicted"/>
<sequence>MKLTAVQIERRQRAQPYLRDFSHLLNRRHVGPIDTSSADEVLALLPTLPDWPGTVTQQNLTARGAATILNWLSAYPGSGWQQRWLRAGADHGLGWVDSLAPEDTRSAGTRRTEHMQGLAALLLCKTVLPSYDFLARYKSCRLFDRVQLAGSAACFDQIRQHVADQGMSGRHQSLAMSVLARILLHTGKELQDLDLDDVFELYAWDHAREGRAGAGLYTAWDLLAVIGVTPADLPLREALREGPRTTVELVGDYDIRCGDVRDLLVRYLDERRPSLDHSSFRSLAGMLAGTFWADLEQHHPGIDSLQLDEPVAEAWKARLATLVDADGQTRPRRNTHTVLVRVRALYLDIQQWALEDPSWVRWAVPSPVRKRDLQGWSKHQKQIRAAMHQRVRERLPHLPAVADAAERCRESSAALLTTAAEASAGEVFPHAGRRYRRHDRTTARQTQRNQGPAPIIVEDLTTGQDVNVTRLEDDAFWAWAVVETFRHTGIRLEELLELTHLALVAYAMQDTGETVPLLQIVPSKGNEERLLLVSPELASVLATVIGRLRATAAGRVPLVCRYDPHERLTGPPLPHLFQRRVGTRWQVLSPRTVYDLITTVLDEAAVVDAAGQPLRYTPHDFRRMFATEAVTGGLPVHIAARLLGHSSIATTEAYLAVFQDDLIRTYRGFLERRRATRPAEEYRNPTSEEWRDFQQHFHQRKVELGDCARPYGTPCQHEHACVRCPMLRIAPAQRPRLTAIISNLGDRITEATLNGWLGEVQGLQTSLHEATRKLVTLDKTLVRRDPQPVNLGMPVITDRFPHG</sequence>
<name>A0A1W2M490_9PSEU</name>
<dbReference type="InterPro" id="IPR013762">
    <property type="entry name" value="Integrase-like_cat_sf"/>
</dbReference>
<dbReference type="RefSeq" id="WP_076857223.1">
    <property type="nucleotide sequence ID" value="NZ_LQMT02000002.1"/>
</dbReference>
<dbReference type="GO" id="GO:0006310">
    <property type="term" value="P:DNA recombination"/>
    <property type="evidence" value="ECO:0007669"/>
    <property type="project" value="UniProtKB-KW"/>
</dbReference>
<dbReference type="Gene3D" id="1.10.443.10">
    <property type="entry name" value="Intergrase catalytic core"/>
    <property type="match status" value="1"/>
</dbReference>
<reference evidence="3 4" key="1">
    <citation type="submission" date="2016-12" db="EMBL/GenBank/DDBJ databases">
        <title>Amycolatopsis keratiniphila subsp. keratiniphila genome sequencing and assembly.</title>
        <authorList>
            <person name="Mayilraj S."/>
            <person name="Kaur N."/>
        </authorList>
    </citation>
    <scope>NUCLEOTIDE SEQUENCE [LARGE SCALE GENOMIC DNA]</scope>
    <source>
        <strain evidence="3 4">DSM 44409</strain>
    </source>
</reference>
<dbReference type="GO" id="GO:0015074">
    <property type="term" value="P:DNA integration"/>
    <property type="evidence" value="ECO:0007669"/>
    <property type="project" value="InterPro"/>
</dbReference>
<evidence type="ECO:0000313" key="4">
    <source>
        <dbReference type="Proteomes" id="UP000076660"/>
    </source>
</evidence>
<feature type="domain" description="Tyr recombinase" evidence="2">
    <location>
        <begin position="455"/>
        <end position="667"/>
    </location>
</feature>
<dbReference type="Proteomes" id="UP000076660">
    <property type="component" value="Unassembled WGS sequence"/>
</dbReference>
<comment type="caution">
    <text evidence="3">The sequence shown here is derived from an EMBL/GenBank/DDBJ whole genome shotgun (WGS) entry which is preliminary data.</text>
</comment>
<dbReference type="CDD" id="cd00397">
    <property type="entry name" value="DNA_BRE_C"/>
    <property type="match status" value="1"/>
</dbReference>
<dbReference type="InterPro" id="IPR011010">
    <property type="entry name" value="DNA_brk_join_enz"/>
</dbReference>
<dbReference type="SUPFAM" id="SSF56349">
    <property type="entry name" value="DNA breaking-rejoining enzymes"/>
    <property type="match status" value="1"/>
</dbReference>
<dbReference type="AlphaFoldDB" id="A0A1W2M490"/>
<dbReference type="InterPro" id="IPR050090">
    <property type="entry name" value="Tyrosine_recombinase_XerCD"/>
</dbReference>
<dbReference type="PANTHER" id="PTHR30349">
    <property type="entry name" value="PHAGE INTEGRASE-RELATED"/>
    <property type="match status" value="1"/>
</dbReference>
<dbReference type="PANTHER" id="PTHR30349:SF64">
    <property type="entry name" value="PROPHAGE INTEGRASE INTD-RELATED"/>
    <property type="match status" value="1"/>
</dbReference>
<dbReference type="GO" id="GO:0003677">
    <property type="term" value="F:DNA binding"/>
    <property type="evidence" value="ECO:0007669"/>
    <property type="project" value="InterPro"/>
</dbReference>
<dbReference type="Pfam" id="PF00589">
    <property type="entry name" value="Phage_integrase"/>
    <property type="match status" value="1"/>
</dbReference>
<evidence type="ECO:0000259" key="2">
    <source>
        <dbReference type="PROSITE" id="PS51898"/>
    </source>
</evidence>